<dbReference type="Proteomes" id="UP000476176">
    <property type="component" value="Unassembled WGS sequence"/>
</dbReference>
<dbReference type="Proteomes" id="UP000437068">
    <property type="component" value="Unassembled WGS sequence"/>
</dbReference>
<gene>
    <name evidence="8" type="ORF">PF001_g28030</name>
    <name evidence="6" type="ORF">PF002_g29033</name>
    <name evidence="5" type="ORF">PF004_g27464</name>
    <name evidence="4" type="ORF">PF005_g28447</name>
    <name evidence="3" type="ORF">PF006_g28043</name>
    <name evidence="2" type="ORF">PF007_g28408</name>
    <name evidence="7" type="ORF">PF008_g30378</name>
    <name evidence="1" type="ORF">PF009_g28960</name>
</gene>
<dbReference type="EMBL" id="QXGF01003838">
    <property type="protein sequence ID" value="KAE8920751.1"/>
    <property type="molecule type" value="Genomic_DNA"/>
</dbReference>
<evidence type="ECO:0000313" key="8">
    <source>
        <dbReference type="EMBL" id="KAE9272238.1"/>
    </source>
</evidence>
<dbReference type="Proteomes" id="UP000441208">
    <property type="component" value="Unassembled WGS sequence"/>
</dbReference>
<dbReference type="Proteomes" id="UP000429523">
    <property type="component" value="Unassembled WGS sequence"/>
</dbReference>
<dbReference type="EMBL" id="QXGD01003794">
    <property type="protein sequence ID" value="KAE9174508.1"/>
    <property type="molecule type" value="Genomic_DNA"/>
</dbReference>
<dbReference type="AlphaFoldDB" id="A0A6A3VMH1"/>
<proteinExistence type="predicted"/>
<dbReference type="EMBL" id="QXGA01004039">
    <property type="protein sequence ID" value="KAE9076842.1"/>
    <property type="molecule type" value="Genomic_DNA"/>
</dbReference>
<dbReference type="EMBL" id="QXGE01004031">
    <property type="protein sequence ID" value="KAE9272238.1"/>
    <property type="molecule type" value="Genomic_DNA"/>
</dbReference>
<dbReference type="Proteomes" id="UP000433483">
    <property type="component" value="Unassembled WGS sequence"/>
</dbReference>
<keyword evidence="10" id="KW-1185">Reference proteome</keyword>
<evidence type="ECO:0000313" key="12">
    <source>
        <dbReference type="Proteomes" id="UP000440367"/>
    </source>
</evidence>
<comment type="caution">
    <text evidence="4">The sequence shown here is derived from an EMBL/GenBank/DDBJ whole genome shotgun (WGS) entry which is preliminary data.</text>
</comment>
<reference evidence="9 10" key="1">
    <citation type="submission" date="2018-08" db="EMBL/GenBank/DDBJ databases">
        <title>Genomic investigation of the strawberry pathogen Phytophthora fragariae indicates pathogenicity is determined by transcriptional variation in three key races.</title>
        <authorList>
            <person name="Adams T.M."/>
            <person name="Armitage A.D."/>
            <person name="Sobczyk M.K."/>
            <person name="Bates H.J."/>
            <person name="Dunwell J.M."/>
            <person name="Nellist C.F."/>
            <person name="Harrison R.J."/>
        </authorList>
    </citation>
    <scope>NUCLEOTIDE SEQUENCE [LARGE SCALE GENOMIC DNA]</scope>
    <source>
        <strain evidence="8 11">A4</strain>
        <strain evidence="6 12">BC-1</strain>
        <strain evidence="5 15">BC-23</strain>
        <strain evidence="4 10">NOV-27</strain>
        <strain evidence="3 13">NOV-5</strain>
        <strain evidence="2 14">NOV-71</strain>
        <strain evidence="7 16">NOV-77</strain>
        <strain evidence="1 9">NOV-9</strain>
    </source>
</reference>
<evidence type="ECO:0000313" key="13">
    <source>
        <dbReference type="Proteomes" id="UP000440732"/>
    </source>
</evidence>
<evidence type="ECO:0000313" key="6">
    <source>
        <dbReference type="EMBL" id="KAE9174508.1"/>
    </source>
</evidence>
<evidence type="ECO:0000313" key="4">
    <source>
        <dbReference type="EMBL" id="KAE9168289.1"/>
    </source>
</evidence>
<evidence type="ECO:0000313" key="14">
    <source>
        <dbReference type="Proteomes" id="UP000441208"/>
    </source>
</evidence>
<dbReference type="EMBL" id="QXFZ01003897">
    <property type="protein sequence ID" value="KAE9066540.1"/>
    <property type="molecule type" value="Genomic_DNA"/>
</dbReference>
<evidence type="ECO:0000313" key="10">
    <source>
        <dbReference type="Proteomes" id="UP000433483"/>
    </source>
</evidence>
<dbReference type="Proteomes" id="UP000440367">
    <property type="component" value="Unassembled WGS sequence"/>
</dbReference>
<evidence type="ECO:0000313" key="2">
    <source>
        <dbReference type="EMBL" id="KAE9066540.1"/>
    </source>
</evidence>
<dbReference type="Proteomes" id="UP000486351">
    <property type="component" value="Unassembled WGS sequence"/>
</dbReference>
<dbReference type="EMBL" id="QXFY01005668">
    <property type="protein sequence ID" value="KAE9271347.1"/>
    <property type="molecule type" value="Genomic_DNA"/>
</dbReference>
<organism evidence="4 10">
    <name type="scientific">Phytophthora fragariae</name>
    <dbReference type="NCBI Taxonomy" id="53985"/>
    <lineage>
        <taxon>Eukaryota</taxon>
        <taxon>Sar</taxon>
        <taxon>Stramenopiles</taxon>
        <taxon>Oomycota</taxon>
        <taxon>Peronosporomycetes</taxon>
        <taxon>Peronosporales</taxon>
        <taxon>Peronosporaceae</taxon>
        <taxon>Phytophthora</taxon>
    </lineage>
</organism>
<dbReference type="EMBL" id="QXGC01004004">
    <property type="protein sequence ID" value="KAE9171753.1"/>
    <property type="molecule type" value="Genomic_DNA"/>
</dbReference>
<evidence type="ECO:0000313" key="7">
    <source>
        <dbReference type="EMBL" id="KAE9271347.1"/>
    </source>
</evidence>
<sequence>MLSRALGNALSSITCCVTYCWQQLAANQPISESDASSMVNHQGALLEPLTLKQVDVLGNFA</sequence>
<evidence type="ECO:0000313" key="5">
    <source>
        <dbReference type="EMBL" id="KAE9171753.1"/>
    </source>
</evidence>
<evidence type="ECO:0000313" key="9">
    <source>
        <dbReference type="Proteomes" id="UP000429523"/>
    </source>
</evidence>
<protein>
    <submittedName>
        <fullName evidence="4">Uncharacterized protein</fullName>
    </submittedName>
</protein>
<accession>A0A6A3VMH1</accession>
<evidence type="ECO:0000313" key="1">
    <source>
        <dbReference type="EMBL" id="KAE8920751.1"/>
    </source>
</evidence>
<evidence type="ECO:0000313" key="16">
    <source>
        <dbReference type="Proteomes" id="UP000486351"/>
    </source>
</evidence>
<evidence type="ECO:0000313" key="3">
    <source>
        <dbReference type="EMBL" id="KAE9076842.1"/>
    </source>
</evidence>
<evidence type="ECO:0000313" key="15">
    <source>
        <dbReference type="Proteomes" id="UP000476176"/>
    </source>
</evidence>
<dbReference type="EMBL" id="QXGB01003933">
    <property type="protein sequence ID" value="KAE9168289.1"/>
    <property type="molecule type" value="Genomic_DNA"/>
</dbReference>
<name>A0A6A3VMH1_9STRA</name>
<dbReference type="Proteomes" id="UP000440732">
    <property type="component" value="Unassembled WGS sequence"/>
</dbReference>
<evidence type="ECO:0000313" key="11">
    <source>
        <dbReference type="Proteomes" id="UP000437068"/>
    </source>
</evidence>